<dbReference type="PRINTS" id="PR00406">
    <property type="entry name" value="CYTB5RDTASE"/>
</dbReference>
<dbReference type="InterPro" id="IPR050415">
    <property type="entry name" value="MRET"/>
</dbReference>
<dbReference type="Pfam" id="PF00111">
    <property type="entry name" value="Fer2"/>
    <property type="match status" value="1"/>
</dbReference>
<dbReference type="Proteomes" id="UP000248198">
    <property type="component" value="Unassembled WGS sequence"/>
</dbReference>
<dbReference type="PANTHER" id="PTHR47354:SF5">
    <property type="entry name" value="PROTEIN RFBI"/>
    <property type="match status" value="1"/>
</dbReference>
<evidence type="ECO:0000259" key="1">
    <source>
        <dbReference type="PROSITE" id="PS51085"/>
    </source>
</evidence>
<dbReference type="Pfam" id="PF00175">
    <property type="entry name" value="NAD_binding_1"/>
    <property type="match status" value="1"/>
</dbReference>
<comment type="caution">
    <text evidence="3">The sequence shown here is derived from an EMBL/GenBank/DDBJ whole genome shotgun (WGS) entry which is preliminary data.</text>
</comment>
<dbReference type="InterPro" id="IPR006058">
    <property type="entry name" value="2Fe2S_fd_BS"/>
</dbReference>
<organism evidence="3 4">
    <name type="scientific">Pedobacter nutrimenti</name>
    <dbReference type="NCBI Taxonomy" id="1241337"/>
    <lineage>
        <taxon>Bacteria</taxon>
        <taxon>Pseudomonadati</taxon>
        <taxon>Bacteroidota</taxon>
        <taxon>Sphingobacteriia</taxon>
        <taxon>Sphingobacteriales</taxon>
        <taxon>Sphingobacteriaceae</taxon>
        <taxon>Pedobacter</taxon>
    </lineage>
</organism>
<dbReference type="PROSITE" id="PS51085">
    <property type="entry name" value="2FE2S_FER_2"/>
    <property type="match status" value="1"/>
</dbReference>
<dbReference type="Gene3D" id="3.10.20.30">
    <property type="match status" value="1"/>
</dbReference>
<dbReference type="InterPro" id="IPR017938">
    <property type="entry name" value="Riboflavin_synthase-like_b-brl"/>
</dbReference>
<proteinExistence type="predicted"/>
<dbReference type="CDD" id="cd00207">
    <property type="entry name" value="fer2"/>
    <property type="match status" value="1"/>
</dbReference>
<dbReference type="InterPro" id="IPR036010">
    <property type="entry name" value="2Fe-2S_ferredoxin-like_sf"/>
</dbReference>
<evidence type="ECO:0000259" key="2">
    <source>
        <dbReference type="PROSITE" id="PS51384"/>
    </source>
</evidence>
<dbReference type="CDD" id="cd06214">
    <property type="entry name" value="PA_degradation_oxidoreductase_like"/>
    <property type="match status" value="1"/>
</dbReference>
<dbReference type="InterPro" id="IPR001709">
    <property type="entry name" value="Flavoprot_Pyr_Nucl_cyt_Rdtase"/>
</dbReference>
<name>A0A318U7M8_9SPHI</name>
<dbReference type="PANTHER" id="PTHR47354">
    <property type="entry name" value="NADH OXIDOREDUCTASE HCR"/>
    <property type="match status" value="1"/>
</dbReference>
<protein>
    <submittedName>
        <fullName evidence="3">Ring-1,2-phenylacetyl-CoA epoxidase subunit PaaE</fullName>
    </submittedName>
</protein>
<dbReference type="InterPro" id="IPR017927">
    <property type="entry name" value="FAD-bd_FR_type"/>
</dbReference>
<dbReference type="SUPFAM" id="SSF52343">
    <property type="entry name" value="Ferredoxin reductase-like, C-terminal NADP-linked domain"/>
    <property type="match status" value="1"/>
</dbReference>
<evidence type="ECO:0000313" key="3">
    <source>
        <dbReference type="EMBL" id="PYF68872.1"/>
    </source>
</evidence>
<evidence type="ECO:0000313" key="4">
    <source>
        <dbReference type="Proteomes" id="UP000248198"/>
    </source>
</evidence>
<gene>
    <name evidence="3" type="ORF">B0O44_11150</name>
</gene>
<dbReference type="RefSeq" id="WP_110834544.1">
    <property type="nucleotide sequence ID" value="NZ_QKLU01000011.1"/>
</dbReference>
<dbReference type="InterPro" id="IPR001433">
    <property type="entry name" value="OxRdtase_FAD/NAD-bd"/>
</dbReference>
<dbReference type="OrthoDB" id="9789468at2"/>
<dbReference type="SUPFAM" id="SSF63380">
    <property type="entry name" value="Riboflavin synthase domain-like"/>
    <property type="match status" value="1"/>
</dbReference>
<feature type="domain" description="2Fe-2S ferredoxin-type" evidence="1">
    <location>
        <begin position="264"/>
        <end position="352"/>
    </location>
</feature>
<dbReference type="InterPro" id="IPR001041">
    <property type="entry name" value="2Fe-2S_ferredoxin-type"/>
</dbReference>
<dbReference type="PROSITE" id="PS00197">
    <property type="entry name" value="2FE2S_FER_1"/>
    <property type="match status" value="1"/>
</dbReference>
<dbReference type="Gene3D" id="2.40.30.10">
    <property type="entry name" value="Translation factors"/>
    <property type="match status" value="1"/>
</dbReference>
<dbReference type="GO" id="GO:0016491">
    <property type="term" value="F:oxidoreductase activity"/>
    <property type="evidence" value="ECO:0007669"/>
    <property type="project" value="InterPro"/>
</dbReference>
<dbReference type="PROSITE" id="PS51384">
    <property type="entry name" value="FAD_FR"/>
    <property type="match status" value="1"/>
</dbReference>
<dbReference type="Gene3D" id="3.40.50.80">
    <property type="entry name" value="Nucleotide-binding domain of ferredoxin-NADP reductase (FNR) module"/>
    <property type="match status" value="1"/>
</dbReference>
<dbReference type="SUPFAM" id="SSF54292">
    <property type="entry name" value="2Fe-2S ferredoxin-like"/>
    <property type="match status" value="1"/>
</dbReference>
<accession>A0A318U7M8</accession>
<keyword evidence="4" id="KW-1185">Reference proteome</keyword>
<dbReference type="InterPro" id="IPR008333">
    <property type="entry name" value="Cbr1-like_FAD-bd_dom"/>
</dbReference>
<feature type="domain" description="FAD-binding FR-type" evidence="2">
    <location>
        <begin position="2"/>
        <end position="105"/>
    </location>
</feature>
<dbReference type="Pfam" id="PF00970">
    <property type="entry name" value="FAD_binding_6"/>
    <property type="match status" value="1"/>
</dbReference>
<dbReference type="InterPro" id="IPR012675">
    <property type="entry name" value="Beta-grasp_dom_sf"/>
</dbReference>
<reference evidence="3 4" key="1">
    <citation type="submission" date="2018-06" db="EMBL/GenBank/DDBJ databases">
        <title>Genomic Encyclopedia of Archaeal and Bacterial Type Strains, Phase II (KMG-II): from individual species to whole genera.</title>
        <authorList>
            <person name="Goeker M."/>
        </authorList>
    </citation>
    <scope>NUCLEOTIDE SEQUENCE [LARGE SCALE GENOMIC DNA]</scope>
    <source>
        <strain evidence="3 4">DSM 27372</strain>
    </source>
</reference>
<sequence>MTKTIPLRIIGHERKAAENVVITFEPVQGHKISYLSGQFLVFSFIINDKEIRRSYSIFSSPVIDEPLSIAVKLVENGEISKFLHHKVGKGDVLNALEPGGIFTYLPIPELKRTVFLFAAGVGITPVFSILKTALLTEIYSKIVLVYSNKSVRDTLFYEELNQWQHNYRERFQIVYLFSESKNLLLARLNNVRIEQIVNEHLSYDRNDALFYTCGPINYMVLCRITLRAMGFAMEQIKRETYFIPEDEADDDDQTEKKIKDTNTYSVVLDYLGKTYKLEVPYYKRILETALEQNINLPYSCGAGMCSTCASTCVEGGVRMDYNEVLTDQELEQGRVLICTGHPTANNTRIIIG</sequence>
<dbReference type="GO" id="GO:0051537">
    <property type="term" value="F:2 iron, 2 sulfur cluster binding"/>
    <property type="evidence" value="ECO:0007669"/>
    <property type="project" value="InterPro"/>
</dbReference>
<dbReference type="AlphaFoldDB" id="A0A318U7M8"/>
<dbReference type="EMBL" id="QKLU01000011">
    <property type="protein sequence ID" value="PYF68872.1"/>
    <property type="molecule type" value="Genomic_DNA"/>
</dbReference>
<dbReference type="InterPro" id="IPR039261">
    <property type="entry name" value="FNR_nucleotide-bd"/>
</dbReference>
<dbReference type="PRINTS" id="PR00371">
    <property type="entry name" value="FPNCR"/>
</dbReference>